<feature type="region of interest" description="Disordered" evidence="2">
    <location>
        <begin position="24"/>
        <end position="76"/>
    </location>
</feature>
<reference evidence="4" key="1">
    <citation type="journal article" date="2020" name="Stud. Mycol.">
        <title>101 Dothideomycetes genomes: a test case for predicting lifestyles and emergence of pathogens.</title>
        <authorList>
            <person name="Haridas S."/>
            <person name="Albert R."/>
            <person name="Binder M."/>
            <person name="Bloem J."/>
            <person name="Labutti K."/>
            <person name="Salamov A."/>
            <person name="Andreopoulos B."/>
            <person name="Baker S."/>
            <person name="Barry K."/>
            <person name="Bills G."/>
            <person name="Bluhm B."/>
            <person name="Cannon C."/>
            <person name="Castanera R."/>
            <person name="Culley D."/>
            <person name="Daum C."/>
            <person name="Ezra D."/>
            <person name="Gonzalez J."/>
            <person name="Henrissat B."/>
            <person name="Kuo A."/>
            <person name="Liang C."/>
            <person name="Lipzen A."/>
            <person name="Lutzoni F."/>
            <person name="Magnuson J."/>
            <person name="Mondo S."/>
            <person name="Nolan M."/>
            <person name="Ohm R."/>
            <person name="Pangilinan J."/>
            <person name="Park H.-J."/>
            <person name="Ramirez L."/>
            <person name="Alfaro M."/>
            <person name="Sun H."/>
            <person name="Tritt A."/>
            <person name="Yoshinaga Y."/>
            <person name="Zwiers L.-H."/>
            <person name="Turgeon B."/>
            <person name="Goodwin S."/>
            <person name="Spatafora J."/>
            <person name="Crous P."/>
            <person name="Grigoriev I."/>
        </authorList>
    </citation>
    <scope>NUCLEOTIDE SEQUENCE</scope>
    <source>
        <strain evidence="4">CBS 101060</strain>
    </source>
</reference>
<dbReference type="SMART" id="SM00355">
    <property type="entry name" value="ZnF_C2H2"/>
    <property type="match status" value="3"/>
</dbReference>
<keyword evidence="1" id="KW-0863">Zinc-finger</keyword>
<evidence type="ECO:0000259" key="3">
    <source>
        <dbReference type="PROSITE" id="PS50157"/>
    </source>
</evidence>
<dbReference type="InterPro" id="IPR013087">
    <property type="entry name" value="Znf_C2H2_type"/>
</dbReference>
<feature type="compositionally biased region" description="Polar residues" evidence="2">
    <location>
        <begin position="24"/>
        <end position="38"/>
    </location>
</feature>
<comment type="caution">
    <text evidence="4">The sequence shown here is derived from an EMBL/GenBank/DDBJ whole genome shotgun (WGS) entry which is preliminary data.</text>
</comment>
<evidence type="ECO:0000313" key="4">
    <source>
        <dbReference type="EMBL" id="KAF2843485.1"/>
    </source>
</evidence>
<dbReference type="AlphaFoldDB" id="A0A9P4SKF4"/>
<name>A0A9P4SKF4_9PEZI</name>
<gene>
    <name evidence="4" type="ORF">M501DRAFT_985596</name>
</gene>
<protein>
    <recommendedName>
        <fullName evidence="3">C2H2-type domain-containing protein</fullName>
    </recommendedName>
</protein>
<keyword evidence="1" id="KW-0862">Zinc</keyword>
<organism evidence="4 5">
    <name type="scientific">Patellaria atrata CBS 101060</name>
    <dbReference type="NCBI Taxonomy" id="1346257"/>
    <lineage>
        <taxon>Eukaryota</taxon>
        <taxon>Fungi</taxon>
        <taxon>Dikarya</taxon>
        <taxon>Ascomycota</taxon>
        <taxon>Pezizomycotina</taxon>
        <taxon>Dothideomycetes</taxon>
        <taxon>Dothideomycetes incertae sedis</taxon>
        <taxon>Patellariales</taxon>
        <taxon>Patellariaceae</taxon>
        <taxon>Patellaria</taxon>
    </lineage>
</organism>
<sequence length="417" mass="47256">METGIQTDSKPLITIPARTENNYLSPTFLSAPRSSSKQQDARESPAPVPANAPFRESSINSPAGHILSPRHTLPHTTPPKEKHFFCTHCRDDFLTEVYLKKHEVTFHGNILKWQCPHCQRDFPSLTQLKRHHNKCHHGTTTTSAKDGCNDNCQLPAAGKLSGPKKIAFACGYCVTLFDNFEKYLDHIVHHYQSTVKKTREDWSLTRVIATLLEQPGLHEAWRSFMAKKHGPIESWPSLSWELENSIDGTRLLTDLEMGINENDKTFQTAYELATKSWSQVPVTGLDLSGTISPQTICEAGSSGQGPKDSLIFLEENDILDYYNDYEPPNLDEHPAQGEHPKQSLTQENLNQWYGDNFHNAMNQFHQREEFLELNPPHTLITTQLDKVPHQHATPNFSNPPDIPLPLPPKRSKVDMTF</sequence>
<keyword evidence="5" id="KW-1185">Reference proteome</keyword>
<dbReference type="OrthoDB" id="10056939at2759"/>
<dbReference type="PROSITE" id="PS50157">
    <property type="entry name" value="ZINC_FINGER_C2H2_2"/>
    <property type="match status" value="1"/>
</dbReference>
<dbReference type="GO" id="GO:0008270">
    <property type="term" value="F:zinc ion binding"/>
    <property type="evidence" value="ECO:0007669"/>
    <property type="project" value="UniProtKB-KW"/>
</dbReference>
<dbReference type="EMBL" id="MU006089">
    <property type="protein sequence ID" value="KAF2843485.1"/>
    <property type="molecule type" value="Genomic_DNA"/>
</dbReference>
<dbReference type="Gene3D" id="3.30.160.60">
    <property type="entry name" value="Classic Zinc Finger"/>
    <property type="match status" value="1"/>
</dbReference>
<evidence type="ECO:0000313" key="5">
    <source>
        <dbReference type="Proteomes" id="UP000799429"/>
    </source>
</evidence>
<accession>A0A9P4SKF4</accession>
<evidence type="ECO:0000256" key="2">
    <source>
        <dbReference type="SAM" id="MobiDB-lite"/>
    </source>
</evidence>
<dbReference type="InterPro" id="IPR036236">
    <property type="entry name" value="Znf_C2H2_sf"/>
</dbReference>
<feature type="region of interest" description="Disordered" evidence="2">
    <location>
        <begin position="390"/>
        <end position="417"/>
    </location>
</feature>
<feature type="domain" description="C2H2-type" evidence="3">
    <location>
        <begin position="113"/>
        <end position="141"/>
    </location>
</feature>
<dbReference type="Proteomes" id="UP000799429">
    <property type="component" value="Unassembled WGS sequence"/>
</dbReference>
<keyword evidence="1" id="KW-0479">Metal-binding</keyword>
<dbReference type="SUPFAM" id="SSF57667">
    <property type="entry name" value="beta-beta-alpha zinc fingers"/>
    <property type="match status" value="1"/>
</dbReference>
<proteinExistence type="predicted"/>
<evidence type="ECO:0000256" key="1">
    <source>
        <dbReference type="PROSITE-ProRule" id="PRU00042"/>
    </source>
</evidence>
<dbReference type="PROSITE" id="PS00028">
    <property type="entry name" value="ZINC_FINGER_C2H2_1"/>
    <property type="match status" value="2"/>
</dbReference>